<dbReference type="Pfam" id="PF00646">
    <property type="entry name" value="F-box"/>
    <property type="match status" value="1"/>
</dbReference>
<dbReference type="OrthoDB" id="1863935at2759"/>
<name>A0A7J7L1Y0_9MAGN</name>
<dbReference type="PANTHER" id="PTHR45463:SF4">
    <property type="entry name" value="REGULATION PROTEIN, PUTATIVE-RELATED"/>
    <property type="match status" value="1"/>
</dbReference>
<dbReference type="InterPro" id="IPR036047">
    <property type="entry name" value="F-box-like_dom_sf"/>
</dbReference>
<feature type="domain" description="F-box" evidence="1">
    <location>
        <begin position="33"/>
        <end position="69"/>
    </location>
</feature>
<accession>A0A7J7L1Y0</accession>
<proteinExistence type="predicted"/>
<reference evidence="2 3" key="1">
    <citation type="journal article" date="2020" name="IScience">
        <title>Genome Sequencing of the Endangered Kingdonia uniflora (Circaeasteraceae, Ranunculales) Reveals Potential Mechanisms of Evolutionary Specialization.</title>
        <authorList>
            <person name="Sun Y."/>
            <person name="Deng T."/>
            <person name="Zhang A."/>
            <person name="Moore M.J."/>
            <person name="Landis J.B."/>
            <person name="Lin N."/>
            <person name="Zhang H."/>
            <person name="Zhang X."/>
            <person name="Huang J."/>
            <person name="Zhang X."/>
            <person name="Sun H."/>
            <person name="Wang H."/>
        </authorList>
    </citation>
    <scope>NUCLEOTIDE SEQUENCE [LARGE SCALE GENOMIC DNA]</scope>
    <source>
        <strain evidence="2">TB1705</strain>
        <tissue evidence="2">Leaf</tissue>
    </source>
</reference>
<dbReference type="AlphaFoldDB" id="A0A7J7L1Y0"/>
<dbReference type="Pfam" id="PF03478">
    <property type="entry name" value="Beta-prop_KIB1-4"/>
    <property type="match status" value="1"/>
</dbReference>
<dbReference type="CDD" id="cd09917">
    <property type="entry name" value="F-box_SF"/>
    <property type="match status" value="1"/>
</dbReference>
<dbReference type="PANTHER" id="PTHR45463">
    <property type="entry name" value="OS09G0392200 PROTEIN"/>
    <property type="match status" value="1"/>
</dbReference>
<dbReference type="InterPro" id="IPR001810">
    <property type="entry name" value="F-box_dom"/>
</dbReference>
<protein>
    <recommendedName>
        <fullName evidence="1">F-box domain-containing protein</fullName>
    </recommendedName>
</protein>
<comment type="caution">
    <text evidence="2">The sequence shown here is derived from an EMBL/GenBank/DDBJ whole genome shotgun (WGS) entry which is preliminary data.</text>
</comment>
<keyword evidence="3" id="KW-1185">Reference proteome</keyword>
<dbReference type="Proteomes" id="UP000541444">
    <property type="component" value="Unassembled WGS sequence"/>
</dbReference>
<evidence type="ECO:0000259" key="1">
    <source>
        <dbReference type="PROSITE" id="PS50181"/>
    </source>
</evidence>
<dbReference type="PROSITE" id="PS50181">
    <property type="entry name" value="FBOX"/>
    <property type="match status" value="1"/>
</dbReference>
<organism evidence="2 3">
    <name type="scientific">Kingdonia uniflora</name>
    <dbReference type="NCBI Taxonomy" id="39325"/>
    <lineage>
        <taxon>Eukaryota</taxon>
        <taxon>Viridiplantae</taxon>
        <taxon>Streptophyta</taxon>
        <taxon>Embryophyta</taxon>
        <taxon>Tracheophyta</taxon>
        <taxon>Spermatophyta</taxon>
        <taxon>Magnoliopsida</taxon>
        <taxon>Ranunculales</taxon>
        <taxon>Circaeasteraceae</taxon>
        <taxon>Kingdonia</taxon>
    </lineage>
</organism>
<sequence>MMGKRQRSELCIPEEKRRRSTTINISLRLLEKKRPWSDLPEEIMEVIMSNLLFTDQVYVRAVCKRWRSIRLGPPAKQIPWLLVWHQKSMGSCKLYDPVYKKTYTINNTCLRDLSDSNAKVWASKDGWLLISYRFCKLYSLFLLCNLFTNERFDFPAMDHTDIEKFRTAKFSSSPISSDCIIFTMQYKYAEEIILIKTSRLGETTWTTNQYNSKFL</sequence>
<dbReference type="Gene3D" id="1.20.1280.50">
    <property type="match status" value="1"/>
</dbReference>
<dbReference type="InterPro" id="IPR005174">
    <property type="entry name" value="KIB1-4_b-propeller"/>
</dbReference>
<evidence type="ECO:0000313" key="3">
    <source>
        <dbReference type="Proteomes" id="UP000541444"/>
    </source>
</evidence>
<evidence type="ECO:0000313" key="2">
    <source>
        <dbReference type="EMBL" id="KAF6136636.1"/>
    </source>
</evidence>
<gene>
    <name evidence="2" type="ORF">GIB67_016092</name>
</gene>
<dbReference type="SUPFAM" id="SSF81383">
    <property type="entry name" value="F-box domain"/>
    <property type="match status" value="1"/>
</dbReference>
<dbReference type="EMBL" id="JACGCM010002686">
    <property type="protein sequence ID" value="KAF6136636.1"/>
    <property type="molecule type" value="Genomic_DNA"/>
</dbReference>